<proteinExistence type="predicted"/>
<dbReference type="EMBL" id="AWEZ01000062">
    <property type="protein sequence ID" value="ERL06808.1"/>
    <property type="molecule type" value="Genomic_DNA"/>
</dbReference>
<dbReference type="AlphaFoldDB" id="U2TKX3"/>
<keyword evidence="3" id="KW-1185">Reference proteome</keyword>
<evidence type="ECO:0000313" key="2">
    <source>
        <dbReference type="EMBL" id="ERL06808.1"/>
    </source>
</evidence>
<name>U2TKX3_9ACTN</name>
<comment type="caution">
    <text evidence="2">The sequence shown here is derived from an EMBL/GenBank/DDBJ whole genome shotgun (WGS) entry which is preliminary data.</text>
</comment>
<evidence type="ECO:0000259" key="1">
    <source>
        <dbReference type="Pfam" id="PF18819"/>
    </source>
</evidence>
<dbReference type="Pfam" id="PF18819">
    <property type="entry name" value="MuF_C"/>
    <property type="match status" value="1"/>
</dbReference>
<gene>
    <name evidence="2" type="ORF">HMPREF1316_0508</name>
</gene>
<dbReference type="eggNOG" id="ENOG50312KN">
    <property type="taxonomic scope" value="Bacteria"/>
</dbReference>
<sequence>MREREREDARATIARYEDSVARPARQRFRPASDEALLAYSRRCAEWLRFGREVASALDGSASPYDAVLVSGHTPPTLRAVGLEDRPILHTQSHVRAEMAEKDDLLHHHGIPLREFLQVPEKLERPWLVFDSPQRDRRGNLTHRGIVAMLDVYDVDGIPLSAYLLPNGTGQYRFENVTSNFMTSVYGRDHLEDYIRRAADLGLILYVDARQWDRIEGDPRRVPGTRCLGAFEGLDGIVHRTGSIGVSAPPASGRVAAPRRTYSFGDIANECEGRDGGRC</sequence>
<feature type="domain" description="Phage MuF C-terminal" evidence="1">
    <location>
        <begin position="106"/>
        <end position="211"/>
    </location>
</feature>
<dbReference type="InterPro" id="IPR041131">
    <property type="entry name" value="MuF_C"/>
</dbReference>
<protein>
    <recommendedName>
        <fullName evidence="1">Phage MuF C-terminal domain-containing protein</fullName>
    </recommendedName>
</protein>
<accession>U2TKX3</accession>
<dbReference type="PATRIC" id="fig|1125712.3.peg.1932"/>
<dbReference type="OrthoDB" id="9815272at2"/>
<reference evidence="2 3" key="1">
    <citation type="submission" date="2013-08" db="EMBL/GenBank/DDBJ databases">
        <authorList>
            <person name="Durkin A.S."/>
            <person name="Haft D.R."/>
            <person name="McCorrison J."/>
            <person name="Torralba M."/>
            <person name="Gillis M."/>
            <person name="Haft D.H."/>
            <person name="Methe B."/>
            <person name="Sutton G."/>
            <person name="Nelson K.E."/>
        </authorList>
    </citation>
    <scope>NUCLEOTIDE SEQUENCE [LARGE SCALE GENOMIC DNA]</scope>
    <source>
        <strain evidence="2 3">F0195</strain>
    </source>
</reference>
<dbReference type="STRING" id="1125712.HMPREF1316_0508"/>
<dbReference type="RefSeq" id="WP_021726876.1">
    <property type="nucleotide sequence ID" value="NZ_AWEZ01000062.1"/>
</dbReference>
<evidence type="ECO:0000313" key="3">
    <source>
        <dbReference type="Proteomes" id="UP000016638"/>
    </source>
</evidence>
<organism evidence="2 3">
    <name type="scientific">Olsenella profusa F0195</name>
    <dbReference type="NCBI Taxonomy" id="1125712"/>
    <lineage>
        <taxon>Bacteria</taxon>
        <taxon>Bacillati</taxon>
        <taxon>Actinomycetota</taxon>
        <taxon>Coriobacteriia</taxon>
        <taxon>Coriobacteriales</taxon>
        <taxon>Atopobiaceae</taxon>
        <taxon>Olsenella</taxon>
    </lineage>
</organism>
<dbReference type="Proteomes" id="UP000016638">
    <property type="component" value="Unassembled WGS sequence"/>
</dbReference>